<accession>A0A5C5BSS5</accession>
<evidence type="ECO:0000313" key="1">
    <source>
        <dbReference type="EMBL" id="TNU89520.1"/>
    </source>
</evidence>
<organism evidence="1 2">
    <name type="scientific">Eggerthella lenta</name>
    <name type="common">Eubacterium lentum</name>
    <dbReference type="NCBI Taxonomy" id="84112"/>
    <lineage>
        <taxon>Bacteria</taxon>
        <taxon>Bacillati</taxon>
        <taxon>Actinomycetota</taxon>
        <taxon>Coriobacteriia</taxon>
        <taxon>Eggerthellales</taxon>
        <taxon>Eggerthellaceae</taxon>
        <taxon>Eggerthella</taxon>
    </lineage>
</organism>
<reference evidence="1 2" key="1">
    <citation type="journal article" date="2005" name="Appl. Environ. Microbiol.">
        <title>Intestinal bacterial communities that produce active estrogen-like compounds enterodiol and enterolactone in humans.</title>
        <authorList>
            <person name="Clavel T."/>
            <person name="Henderson G."/>
            <person name="Alpert C.A."/>
            <person name="Philippe C."/>
            <person name="Rigottier-Gois L."/>
            <person name="Dore J."/>
            <person name="Blaut M."/>
        </authorList>
    </citation>
    <scope>NUCLEOTIDE SEQUENCE [LARGE SCALE GENOMIC DNA]</scope>
    <source>
        <strain evidence="1 2">SECO-MT75m2</strain>
    </source>
</reference>
<proteinExistence type="predicted"/>
<dbReference type="EMBL" id="VEVP01000027">
    <property type="protein sequence ID" value="TNU89520.1"/>
    <property type="molecule type" value="Genomic_DNA"/>
</dbReference>
<dbReference type="AlphaFoldDB" id="A0A5C5BSS5"/>
<gene>
    <name evidence="1" type="ORF">FIC87_11010</name>
</gene>
<name>A0A5C5BSS5_EGGLN</name>
<sequence>MGLDMYLTKRSANTQDEQGERVGYWRKANHIHSWFERNVAYGELENCELYPVSFEQLMSLGITCQLVKANPESAPMLLPRQAGFFFGSVEYDDDYFMDVDDTLEIIRQVCDALQDGDELFYHAWW</sequence>
<dbReference type="RefSeq" id="WP_139912818.1">
    <property type="nucleotide sequence ID" value="NZ_VEVP01000027.1"/>
</dbReference>
<comment type="caution">
    <text evidence="1">The sequence shown here is derived from an EMBL/GenBank/DDBJ whole genome shotgun (WGS) entry which is preliminary data.</text>
</comment>
<dbReference type="Proteomes" id="UP000312594">
    <property type="component" value="Unassembled WGS sequence"/>
</dbReference>
<protein>
    <submittedName>
        <fullName evidence="1">Uncharacterized protein</fullName>
    </submittedName>
</protein>
<evidence type="ECO:0000313" key="2">
    <source>
        <dbReference type="Proteomes" id="UP000312594"/>
    </source>
</evidence>